<comment type="similarity">
    <text evidence="2">Belongs to the fasciclin-like AGP family.</text>
</comment>
<dbReference type="PROSITE" id="PS50213">
    <property type="entry name" value="FAS1"/>
    <property type="match status" value="1"/>
</dbReference>
<keyword evidence="6" id="KW-0654">Proteoglycan</keyword>
<feature type="compositionally biased region" description="Low complexity" evidence="11">
    <location>
        <begin position="218"/>
        <end position="238"/>
    </location>
</feature>
<evidence type="ECO:0000256" key="7">
    <source>
        <dbReference type="ARBA" id="ARBA00023136"/>
    </source>
</evidence>
<keyword evidence="15" id="KW-1185">Reference proteome</keyword>
<evidence type="ECO:0000256" key="8">
    <source>
        <dbReference type="ARBA" id="ARBA00023180"/>
    </source>
</evidence>
<evidence type="ECO:0000256" key="9">
    <source>
        <dbReference type="ARBA" id="ARBA00023288"/>
    </source>
</evidence>
<dbReference type="Gene3D" id="2.30.180.10">
    <property type="entry name" value="FAS1 domain"/>
    <property type="match status" value="1"/>
</dbReference>
<dbReference type="InterPro" id="IPR033254">
    <property type="entry name" value="Plant_FLA"/>
</dbReference>
<dbReference type="FunFam" id="2.30.180.10:FF:000015">
    <property type="entry name" value="Fasciclin-like arabinogalactan protein 3"/>
    <property type="match status" value="1"/>
</dbReference>
<dbReference type="EMBL" id="CM017628">
    <property type="protein sequence ID" value="TYH67385.1"/>
    <property type="molecule type" value="Genomic_DNA"/>
</dbReference>
<evidence type="ECO:0000256" key="10">
    <source>
        <dbReference type="ARBA" id="ARBA00024686"/>
    </source>
</evidence>
<evidence type="ECO:0000256" key="2">
    <source>
        <dbReference type="ARBA" id="ARBA00007843"/>
    </source>
</evidence>
<comment type="function">
    <text evidence="10">May be a cell surface adhesion protein.</text>
</comment>
<evidence type="ECO:0000256" key="1">
    <source>
        <dbReference type="ARBA" id="ARBA00004609"/>
    </source>
</evidence>
<proteinExistence type="inferred from homology"/>
<feature type="signal peptide" evidence="12">
    <location>
        <begin position="1"/>
        <end position="26"/>
    </location>
</feature>
<gene>
    <name evidence="14" type="ORF">ES332_D06G184800v1</name>
</gene>
<name>A0A5D2KL54_GOSTO</name>
<dbReference type="InterPro" id="IPR036378">
    <property type="entry name" value="FAS1_dom_sf"/>
</dbReference>
<evidence type="ECO:0000313" key="14">
    <source>
        <dbReference type="EMBL" id="TYH67385.1"/>
    </source>
</evidence>
<keyword evidence="7" id="KW-0472">Membrane</keyword>
<evidence type="ECO:0000256" key="3">
    <source>
        <dbReference type="ARBA" id="ARBA00022475"/>
    </source>
</evidence>
<dbReference type="PANTHER" id="PTHR32382:SF87">
    <property type="entry name" value="FASCICLIN-LIKE ARABINOGALACTAN PROTEIN 14"/>
    <property type="match status" value="1"/>
</dbReference>
<evidence type="ECO:0000256" key="5">
    <source>
        <dbReference type="ARBA" id="ARBA00022729"/>
    </source>
</evidence>
<accession>A0A5D2KL54</accession>
<dbReference type="Proteomes" id="UP000322667">
    <property type="component" value="Chromosome D06"/>
</dbReference>
<protein>
    <recommendedName>
        <fullName evidence="13">FAS1 domain-containing protein</fullName>
    </recommendedName>
</protein>
<feature type="region of interest" description="Disordered" evidence="11">
    <location>
        <begin position="204"/>
        <end position="238"/>
    </location>
</feature>
<dbReference type="PANTHER" id="PTHR32382">
    <property type="entry name" value="FASCICLIN-LIKE ARABINOGALACTAN PROTEIN"/>
    <property type="match status" value="1"/>
</dbReference>
<dbReference type="GO" id="GO:0098552">
    <property type="term" value="C:side of membrane"/>
    <property type="evidence" value="ECO:0007669"/>
    <property type="project" value="UniProtKB-KW"/>
</dbReference>
<dbReference type="GO" id="GO:0005886">
    <property type="term" value="C:plasma membrane"/>
    <property type="evidence" value="ECO:0007669"/>
    <property type="project" value="UniProtKB-SubCell"/>
</dbReference>
<dbReference type="SUPFAM" id="SSF82153">
    <property type="entry name" value="FAS1 domain"/>
    <property type="match status" value="1"/>
</dbReference>
<dbReference type="InterPro" id="IPR000782">
    <property type="entry name" value="FAS1_domain"/>
</dbReference>
<dbReference type="AlphaFoldDB" id="A0A5D2KL54"/>
<evidence type="ECO:0000256" key="11">
    <source>
        <dbReference type="SAM" id="MobiDB-lite"/>
    </source>
</evidence>
<evidence type="ECO:0000259" key="13">
    <source>
        <dbReference type="PROSITE" id="PS50213"/>
    </source>
</evidence>
<keyword evidence="5 12" id="KW-0732">Signal</keyword>
<feature type="chain" id="PRO_5022894543" description="FAS1 domain-containing protein" evidence="12">
    <location>
        <begin position="27"/>
        <end position="266"/>
    </location>
</feature>
<keyword evidence="8" id="KW-0325">Glycoprotein</keyword>
<dbReference type="Pfam" id="PF02469">
    <property type="entry name" value="Fasciclin"/>
    <property type="match status" value="1"/>
</dbReference>
<keyword evidence="9" id="KW-0449">Lipoprotein</keyword>
<evidence type="ECO:0000256" key="6">
    <source>
        <dbReference type="ARBA" id="ARBA00022974"/>
    </source>
</evidence>
<evidence type="ECO:0000313" key="15">
    <source>
        <dbReference type="Proteomes" id="UP000322667"/>
    </source>
</evidence>
<keyword evidence="4" id="KW-0336">GPI-anchor</keyword>
<keyword evidence="3" id="KW-1003">Cell membrane</keyword>
<feature type="domain" description="FAS1" evidence="13">
    <location>
        <begin position="26"/>
        <end position="173"/>
    </location>
</feature>
<evidence type="ECO:0000256" key="12">
    <source>
        <dbReference type="SAM" id="SignalP"/>
    </source>
</evidence>
<evidence type="ECO:0000256" key="4">
    <source>
        <dbReference type="ARBA" id="ARBA00022622"/>
    </source>
</evidence>
<reference evidence="14 15" key="1">
    <citation type="submission" date="2019-07" db="EMBL/GenBank/DDBJ databases">
        <title>WGS assembly of Gossypium tomentosum.</title>
        <authorList>
            <person name="Chen Z.J."/>
            <person name="Sreedasyam A."/>
            <person name="Ando A."/>
            <person name="Song Q."/>
            <person name="De L."/>
            <person name="Hulse-Kemp A."/>
            <person name="Ding M."/>
            <person name="Ye W."/>
            <person name="Kirkbride R."/>
            <person name="Jenkins J."/>
            <person name="Plott C."/>
            <person name="Lovell J."/>
            <person name="Lin Y.-M."/>
            <person name="Vaughn R."/>
            <person name="Liu B."/>
            <person name="Li W."/>
            <person name="Simpson S."/>
            <person name="Scheffler B."/>
            <person name="Saski C."/>
            <person name="Grover C."/>
            <person name="Hu G."/>
            <person name="Conover J."/>
            <person name="Carlson J."/>
            <person name="Shu S."/>
            <person name="Boston L."/>
            <person name="Williams M."/>
            <person name="Peterson D."/>
            <person name="Mcgee K."/>
            <person name="Jones D."/>
            <person name="Wendel J."/>
            <person name="Stelly D."/>
            <person name="Grimwood J."/>
            <person name="Schmutz J."/>
        </authorList>
    </citation>
    <scope>NUCLEOTIDE SEQUENCE [LARGE SCALE GENOMIC DNA]</scope>
    <source>
        <strain evidence="14">7179.01</strain>
    </source>
</reference>
<organism evidence="14 15">
    <name type="scientific">Gossypium tomentosum</name>
    <name type="common">Hawaiian cotton</name>
    <name type="synonym">Gossypium sandvicense</name>
    <dbReference type="NCBI Taxonomy" id="34277"/>
    <lineage>
        <taxon>Eukaryota</taxon>
        <taxon>Viridiplantae</taxon>
        <taxon>Streptophyta</taxon>
        <taxon>Embryophyta</taxon>
        <taxon>Tracheophyta</taxon>
        <taxon>Spermatophyta</taxon>
        <taxon>Magnoliopsida</taxon>
        <taxon>eudicotyledons</taxon>
        <taxon>Gunneridae</taxon>
        <taxon>Pentapetalae</taxon>
        <taxon>rosids</taxon>
        <taxon>malvids</taxon>
        <taxon>Malvales</taxon>
        <taxon>Malvaceae</taxon>
        <taxon>Malvoideae</taxon>
        <taxon>Gossypium</taxon>
    </lineage>
</organism>
<sequence>MFPMSSQAVAFLSSIFFVLSALAADAFNINKMLSAYPDFTNFNNLLIQTGIAGEINKKHRVTVLVVANSNMAAVNGVSKDAMKEVLGVHVILDYYDEAKLKQLQTKQATILTTLYQESGRAKNQQGFLNMTNTGNTPVVFASAAPGSKLDCTLVKQITAQPPKVSVLQVSNIINIASISNSASYLPDASAPKLRKALAPAPSRAEAPAVSQISPTKPPSSNANANANANAPAPASTSSVVSLPSRDYLASSILMIFSWAWLLLPMV</sequence>
<comment type="subcellular location">
    <subcellularLocation>
        <location evidence="1">Cell membrane</location>
        <topology evidence="1">Lipid-anchor</topology>
        <topology evidence="1">GPI-anchor</topology>
    </subcellularLocation>
</comment>